<dbReference type="EMBL" id="UZAD01013130">
    <property type="protein sequence ID" value="VDN89177.1"/>
    <property type="molecule type" value="Genomic_DNA"/>
</dbReference>
<evidence type="ECO:0000313" key="1">
    <source>
        <dbReference type="EMBL" id="VDN89177.1"/>
    </source>
</evidence>
<keyword evidence="2" id="KW-1185">Reference proteome</keyword>
<name>A0A0N4TIH0_BRUPA</name>
<sequence>MRSDEMILMCSYCLSILPAIYLSTPVHDLTRDVQQFALLVSVSFIICQGRNENLQLLANRWESIDQLERVMMVRQVPPYRAVQHLKPFTIYYQPPLLLKLSSFCAVSWNCIHPSSLYTNCSEFSY</sequence>
<gene>
    <name evidence="1" type="ORF">BPAG_LOCUS7991</name>
</gene>
<reference evidence="1 2" key="2">
    <citation type="submission" date="2018-11" db="EMBL/GenBank/DDBJ databases">
        <authorList>
            <consortium name="Pathogen Informatics"/>
        </authorList>
    </citation>
    <scope>NUCLEOTIDE SEQUENCE [LARGE SCALE GENOMIC DNA]</scope>
</reference>
<dbReference type="AlphaFoldDB" id="A0A0N4TIH0"/>
<organism evidence="3">
    <name type="scientific">Brugia pahangi</name>
    <name type="common">Filarial nematode worm</name>
    <dbReference type="NCBI Taxonomy" id="6280"/>
    <lineage>
        <taxon>Eukaryota</taxon>
        <taxon>Metazoa</taxon>
        <taxon>Ecdysozoa</taxon>
        <taxon>Nematoda</taxon>
        <taxon>Chromadorea</taxon>
        <taxon>Rhabditida</taxon>
        <taxon>Spirurina</taxon>
        <taxon>Spiruromorpha</taxon>
        <taxon>Filarioidea</taxon>
        <taxon>Onchocercidae</taxon>
        <taxon>Brugia</taxon>
    </lineage>
</organism>
<proteinExistence type="predicted"/>
<reference evidence="3" key="1">
    <citation type="submission" date="2017-02" db="UniProtKB">
        <authorList>
            <consortium name="WormBaseParasite"/>
        </authorList>
    </citation>
    <scope>IDENTIFICATION</scope>
</reference>
<protein>
    <submittedName>
        <fullName evidence="3">Neur_chan_memb domain-containing protein</fullName>
    </submittedName>
</protein>
<dbReference type="WBParaSite" id="BPAG_0000802901-mRNA-1">
    <property type="protein sequence ID" value="BPAG_0000802901-mRNA-1"/>
    <property type="gene ID" value="BPAG_0000802901"/>
</dbReference>
<evidence type="ECO:0000313" key="2">
    <source>
        <dbReference type="Proteomes" id="UP000278627"/>
    </source>
</evidence>
<accession>A0A0N4TIH0</accession>
<evidence type="ECO:0000313" key="3">
    <source>
        <dbReference type="WBParaSite" id="BPAG_0000802901-mRNA-1"/>
    </source>
</evidence>
<dbReference type="Proteomes" id="UP000278627">
    <property type="component" value="Unassembled WGS sequence"/>
</dbReference>